<comment type="subcellular location">
    <subcellularLocation>
        <location evidence="1">Nucleus</location>
    </subcellularLocation>
</comment>
<evidence type="ECO:0000256" key="1">
    <source>
        <dbReference type="ARBA" id="ARBA00004123"/>
    </source>
</evidence>
<dbReference type="InterPro" id="IPR027417">
    <property type="entry name" value="P-loop_NTPase"/>
</dbReference>
<dbReference type="PANTHER" id="PTHR12172:SF0">
    <property type="entry name" value="CELL CYCLE CHECKPOINT PROTEIN RAD17"/>
    <property type="match status" value="1"/>
</dbReference>
<keyword evidence="7" id="KW-0131">Cell cycle</keyword>
<feature type="compositionally biased region" description="Basic residues" evidence="8">
    <location>
        <begin position="396"/>
        <end position="408"/>
    </location>
</feature>
<gene>
    <name evidence="10" type="primary">RAD24</name>
    <name evidence="10" type="ORF">CAAN4_C06942</name>
</gene>
<sequence>MSDDSLTDDSEELIQIKHEVKPSFQSTFTPSSDSWVDKYSPKSVNDICIHPRKLADVRKVLSTMIEENGTNRCPRLLVLYGPSGSSKSTTVKLLVNELINHQSNSSSYIEYHDPTQFPEFLNDAKYKTGVNLSAVIVEEYPNVFHEETHRRFQDAIYEWIHTEDQSLPPLVICVTEVEMKDDEHGLEFFNIHNNLVVDTLLGKRISNNENVTTIKFNPIAMTYIKKTLTSIIRHESKVFNKIPKSEVGQFIGNISKCGDIRSAISNLEFWATYRAKHGMEANESILQLSSGKEVQINLFHAIGKIVYGSESNVDDEEFSADYKTVEDVLHNYGSNSLFQLSLLENYGVFNGGNFGIDHASKIIDNLSIGDVLFRGGVIEGRDIGIRGTRTNLRNLGQHHHQPQGKRGRGGGGGGGSSVKFPSHFRIIREYNRINSEVREYQRYVKSSVSFHDLNQIHGFYEPRIYNSTRYKMIHNPNKRLNYGRLGGSFKQILPSEELPILDNEEMSRVHDQYREDIQQMQMKEDSDDEGELSDPIEDSEIDSDDDEGVFDDSIANEDLDKILSQKSQFDVVNSDDDFSSDDELEDLIKRRKL</sequence>
<dbReference type="Proteomes" id="UP001497600">
    <property type="component" value="Chromosome C"/>
</dbReference>
<dbReference type="Pfam" id="PF03215">
    <property type="entry name" value="Rad17"/>
    <property type="match status" value="2"/>
</dbReference>
<dbReference type="Gene3D" id="3.40.50.300">
    <property type="entry name" value="P-loop containing nucleotide triphosphate hydrolases"/>
    <property type="match status" value="1"/>
</dbReference>
<reference evidence="10 11" key="1">
    <citation type="submission" date="2024-01" db="EMBL/GenBank/DDBJ databases">
        <authorList>
            <consortium name="Genoscope - CEA"/>
            <person name="William W."/>
        </authorList>
    </citation>
    <scope>NUCLEOTIDE SEQUENCE [LARGE SCALE GENOMIC DNA]</scope>
    <source>
        <strain evidence="10 11">29B2s-10</strain>
    </source>
</reference>
<evidence type="ECO:0000256" key="5">
    <source>
        <dbReference type="ARBA" id="ARBA00022840"/>
    </source>
</evidence>
<evidence type="ECO:0000256" key="6">
    <source>
        <dbReference type="ARBA" id="ARBA00023242"/>
    </source>
</evidence>
<dbReference type="Pfam" id="PF25812">
    <property type="entry name" value="RAD24_helical"/>
    <property type="match status" value="1"/>
</dbReference>
<dbReference type="EMBL" id="OZ004255">
    <property type="protein sequence ID" value="CAK7900344.1"/>
    <property type="molecule type" value="Genomic_DNA"/>
</dbReference>
<proteinExistence type="inferred from homology"/>
<dbReference type="SUPFAM" id="SSF52540">
    <property type="entry name" value="P-loop containing nucleoside triphosphate hydrolases"/>
    <property type="match status" value="1"/>
</dbReference>
<evidence type="ECO:0000256" key="3">
    <source>
        <dbReference type="ARBA" id="ARBA00022741"/>
    </source>
</evidence>
<dbReference type="InterPro" id="IPR057927">
    <property type="entry name" value="RAD24-like_helical"/>
</dbReference>
<dbReference type="PANTHER" id="PTHR12172">
    <property type="entry name" value="CELL CYCLE CHECKPOINT PROTEIN RAD17"/>
    <property type="match status" value="1"/>
</dbReference>
<keyword evidence="5" id="KW-0067">ATP-binding</keyword>
<evidence type="ECO:0000256" key="4">
    <source>
        <dbReference type="ARBA" id="ARBA00022763"/>
    </source>
</evidence>
<evidence type="ECO:0000256" key="2">
    <source>
        <dbReference type="ARBA" id="ARBA00006168"/>
    </source>
</evidence>
<dbReference type="InterPro" id="IPR004582">
    <property type="entry name" value="Checkpoint_prot_Rad17_Rad24"/>
</dbReference>
<comment type="similarity">
    <text evidence="2">Belongs to the rad17/RAD24 family.</text>
</comment>
<evidence type="ECO:0000256" key="7">
    <source>
        <dbReference type="ARBA" id="ARBA00023306"/>
    </source>
</evidence>
<protein>
    <submittedName>
        <fullName evidence="10">Checkpoint protein Rad24p</fullName>
    </submittedName>
</protein>
<feature type="domain" description="Checkpoint protein RAD24-like helical bundle" evidence="9">
    <location>
        <begin position="293"/>
        <end position="429"/>
    </location>
</feature>
<keyword evidence="4" id="KW-0227">DNA damage</keyword>
<evidence type="ECO:0000256" key="8">
    <source>
        <dbReference type="SAM" id="MobiDB-lite"/>
    </source>
</evidence>
<evidence type="ECO:0000313" key="11">
    <source>
        <dbReference type="Proteomes" id="UP001497600"/>
    </source>
</evidence>
<keyword evidence="6" id="KW-0539">Nucleus</keyword>
<feature type="compositionally biased region" description="Acidic residues" evidence="8">
    <location>
        <begin position="525"/>
        <end position="552"/>
    </location>
</feature>
<evidence type="ECO:0000313" key="10">
    <source>
        <dbReference type="EMBL" id="CAK7900344.1"/>
    </source>
</evidence>
<organism evidence="10 11">
    <name type="scientific">[Candida] anglica</name>
    <dbReference type="NCBI Taxonomy" id="148631"/>
    <lineage>
        <taxon>Eukaryota</taxon>
        <taxon>Fungi</taxon>
        <taxon>Dikarya</taxon>
        <taxon>Ascomycota</taxon>
        <taxon>Saccharomycotina</taxon>
        <taxon>Pichiomycetes</taxon>
        <taxon>Debaryomycetaceae</taxon>
        <taxon>Kurtzmaniella</taxon>
    </lineage>
</organism>
<accession>A0ABP0E944</accession>
<feature type="region of interest" description="Disordered" evidence="8">
    <location>
        <begin position="392"/>
        <end position="417"/>
    </location>
</feature>
<feature type="region of interest" description="Disordered" evidence="8">
    <location>
        <begin position="521"/>
        <end position="552"/>
    </location>
</feature>
<keyword evidence="11" id="KW-1185">Reference proteome</keyword>
<evidence type="ECO:0000259" key="9">
    <source>
        <dbReference type="Pfam" id="PF25812"/>
    </source>
</evidence>
<keyword evidence="3" id="KW-0547">Nucleotide-binding</keyword>
<name>A0ABP0E944_9ASCO</name>